<keyword evidence="6 9" id="KW-0067">ATP-binding</keyword>
<dbReference type="InterPro" id="IPR003439">
    <property type="entry name" value="ABC_transporter-like_ATP-bd"/>
</dbReference>
<dbReference type="PROSITE" id="PS50893">
    <property type="entry name" value="ABC_TRANSPORTER_2"/>
    <property type="match status" value="2"/>
</dbReference>
<feature type="domain" description="ABC transporter" evidence="8">
    <location>
        <begin position="364"/>
        <end position="612"/>
    </location>
</feature>
<dbReference type="InterPro" id="IPR017871">
    <property type="entry name" value="ABC_transporter-like_CS"/>
</dbReference>
<keyword evidence="4" id="KW-1003">Cell membrane</keyword>
<evidence type="ECO:0000256" key="2">
    <source>
        <dbReference type="ARBA" id="ARBA00005417"/>
    </source>
</evidence>
<dbReference type="eggNOG" id="COG4172">
    <property type="taxonomic scope" value="Bacteria"/>
</dbReference>
<sequence>MSTAEPVLSVRDLDVEFGSEAGRVHAVRGVSFDLAAGSATAIVGESGSGKSVTALGVLGLLPDTARMSGSVRLRGRELIGLDDVAMSKVRGNEIAMIFQDPLSSLTPVFTVGDQIAEAVLAHQDLPKRRAAERAVELLDLVGIPDPSRRARAYPHELSGGMRQRVMIAMAIANNPKVIIADEPTTALDVTIQAQILEVLGQARRETGAALLLITHDLGMVAGTADDVVVMYAGRTVEKSGVDALFRTPRMPYTIGLLGAVPRVDRRTDALTPIPGTPPLLIDLPDACPFAPRCPIVGDECRKREPALESVADAHVAACLRSGEIGDDQTIDGSPVFAPDTQNPVDDAPVPVDSPHAPGSRPVVLRVRGLRKEFPLTGGLLRRRVGTVRAVTGVSFDLHAGETLAIVGESGSGKSTTLRELMDFTQPEGVVGVDGTDPATMSKRSARVLRRRMSMVFQDPASALDPRFTAFDIIAEPLRALGMSRSEVGERVAGLMRRVGLDPAHADRYPIAFSGGQRQRIAIARALITDPALVILDEPLSSLDVSVQADIVNLIARLQRDSEIAYLLVAHDLSVVRHAADRVAVMYLGGFVEVGTAEQIFDAPTHPYTRALLSAVPVPDPVVERDRRPILLTGEQPSPTAEYAGCSFAGRCPLYAELDEEHRNRCRTEVPGLRVVATATPSHEAACHHFEKVLSPIQEVAR</sequence>
<evidence type="ECO:0000313" key="9">
    <source>
        <dbReference type="EMBL" id="GAB92475.1"/>
    </source>
</evidence>
<organism evidence="9 10">
    <name type="scientific">Gordonia rhizosphera NBRC 16068</name>
    <dbReference type="NCBI Taxonomy" id="1108045"/>
    <lineage>
        <taxon>Bacteria</taxon>
        <taxon>Bacillati</taxon>
        <taxon>Actinomycetota</taxon>
        <taxon>Actinomycetes</taxon>
        <taxon>Mycobacteriales</taxon>
        <taxon>Gordoniaceae</taxon>
        <taxon>Gordonia</taxon>
    </lineage>
</organism>
<evidence type="ECO:0000259" key="8">
    <source>
        <dbReference type="PROSITE" id="PS50893"/>
    </source>
</evidence>
<dbReference type="NCBIfam" id="NF008453">
    <property type="entry name" value="PRK11308.1"/>
    <property type="match status" value="2"/>
</dbReference>
<evidence type="ECO:0000256" key="4">
    <source>
        <dbReference type="ARBA" id="ARBA00022475"/>
    </source>
</evidence>
<keyword evidence="7" id="KW-0472">Membrane</keyword>
<evidence type="ECO:0000256" key="7">
    <source>
        <dbReference type="ARBA" id="ARBA00023136"/>
    </source>
</evidence>
<evidence type="ECO:0000256" key="1">
    <source>
        <dbReference type="ARBA" id="ARBA00004202"/>
    </source>
</evidence>
<dbReference type="PANTHER" id="PTHR43297">
    <property type="entry name" value="OLIGOPEPTIDE TRANSPORT ATP-BINDING PROTEIN APPD"/>
    <property type="match status" value="1"/>
</dbReference>
<dbReference type="SUPFAM" id="SSF52540">
    <property type="entry name" value="P-loop containing nucleoside triphosphate hydrolases"/>
    <property type="match status" value="2"/>
</dbReference>
<comment type="caution">
    <text evidence="9">The sequence shown here is derived from an EMBL/GenBank/DDBJ whole genome shotgun (WGS) entry which is preliminary data.</text>
</comment>
<keyword evidence="10" id="KW-1185">Reference proteome</keyword>
<reference evidence="9 10" key="1">
    <citation type="submission" date="2012-08" db="EMBL/GenBank/DDBJ databases">
        <title>Whole genome shotgun sequence of Gordonia rhizosphera NBRC 16068.</title>
        <authorList>
            <person name="Takarada H."/>
            <person name="Isaki S."/>
            <person name="Hosoyama A."/>
            <person name="Tsuchikane K."/>
            <person name="Katsumata H."/>
            <person name="Baba S."/>
            <person name="Ohji S."/>
            <person name="Yamazaki S."/>
            <person name="Fujita N."/>
        </authorList>
    </citation>
    <scope>NUCLEOTIDE SEQUENCE [LARGE SCALE GENOMIC DNA]</scope>
    <source>
        <strain evidence="9 10">NBRC 16068</strain>
    </source>
</reference>
<evidence type="ECO:0000256" key="5">
    <source>
        <dbReference type="ARBA" id="ARBA00022741"/>
    </source>
</evidence>
<dbReference type="GO" id="GO:0016887">
    <property type="term" value="F:ATP hydrolysis activity"/>
    <property type="evidence" value="ECO:0007669"/>
    <property type="project" value="InterPro"/>
</dbReference>
<dbReference type="Pfam" id="PF00005">
    <property type="entry name" value="ABC_tran"/>
    <property type="match status" value="2"/>
</dbReference>
<name>K6VZY4_9ACTN</name>
<dbReference type="PANTHER" id="PTHR43297:SF2">
    <property type="entry name" value="DIPEPTIDE TRANSPORT ATP-BINDING PROTEIN DPPD"/>
    <property type="match status" value="1"/>
</dbReference>
<evidence type="ECO:0000256" key="6">
    <source>
        <dbReference type="ARBA" id="ARBA00022840"/>
    </source>
</evidence>
<dbReference type="SMART" id="SM00382">
    <property type="entry name" value="AAA"/>
    <property type="match status" value="2"/>
</dbReference>
<dbReference type="RefSeq" id="WP_006336953.1">
    <property type="nucleotide sequence ID" value="NZ_BAHC01000180.1"/>
</dbReference>
<proteinExistence type="inferred from homology"/>
<dbReference type="GO" id="GO:0005524">
    <property type="term" value="F:ATP binding"/>
    <property type="evidence" value="ECO:0007669"/>
    <property type="project" value="UniProtKB-KW"/>
</dbReference>
<keyword evidence="3" id="KW-0813">Transport</keyword>
<keyword evidence="5" id="KW-0547">Nucleotide-binding</keyword>
<feature type="domain" description="ABC transporter" evidence="8">
    <location>
        <begin position="10"/>
        <end position="257"/>
    </location>
</feature>
<comment type="subcellular location">
    <subcellularLocation>
        <location evidence="1">Cell membrane</location>
        <topology evidence="1">Peripheral membrane protein</topology>
    </subcellularLocation>
</comment>
<dbReference type="STRING" id="1108045.GORHZ_180_00340"/>
<protein>
    <submittedName>
        <fullName evidence="9">Putative ABC transporter ATP-binding protein</fullName>
    </submittedName>
</protein>
<dbReference type="EMBL" id="BAHC01000180">
    <property type="protein sequence ID" value="GAB92475.1"/>
    <property type="molecule type" value="Genomic_DNA"/>
</dbReference>
<dbReference type="PROSITE" id="PS00211">
    <property type="entry name" value="ABC_TRANSPORTER_1"/>
    <property type="match status" value="2"/>
</dbReference>
<dbReference type="GO" id="GO:0005886">
    <property type="term" value="C:plasma membrane"/>
    <property type="evidence" value="ECO:0007669"/>
    <property type="project" value="UniProtKB-SubCell"/>
</dbReference>
<dbReference type="InterPro" id="IPR003593">
    <property type="entry name" value="AAA+_ATPase"/>
</dbReference>
<dbReference type="InterPro" id="IPR013563">
    <property type="entry name" value="Oligopep_ABC_C"/>
</dbReference>
<dbReference type="FunFam" id="3.40.50.300:FF:000016">
    <property type="entry name" value="Oligopeptide ABC transporter ATP-binding component"/>
    <property type="match status" value="2"/>
</dbReference>
<dbReference type="InterPro" id="IPR050388">
    <property type="entry name" value="ABC_Ni/Peptide_Import"/>
</dbReference>
<dbReference type="NCBIfam" id="TIGR01727">
    <property type="entry name" value="oligo_HPY"/>
    <property type="match status" value="2"/>
</dbReference>
<dbReference type="Proteomes" id="UP000008363">
    <property type="component" value="Unassembled WGS sequence"/>
</dbReference>
<accession>K6VZY4</accession>
<dbReference type="CDD" id="cd03257">
    <property type="entry name" value="ABC_NikE_OppD_transporters"/>
    <property type="match status" value="2"/>
</dbReference>
<evidence type="ECO:0000256" key="3">
    <source>
        <dbReference type="ARBA" id="ARBA00022448"/>
    </source>
</evidence>
<dbReference type="Pfam" id="PF08352">
    <property type="entry name" value="oligo_HPY"/>
    <property type="match status" value="2"/>
</dbReference>
<evidence type="ECO:0000313" key="10">
    <source>
        <dbReference type="Proteomes" id="UP000008363"/>
    </source>
</evidence>
<comment type="similarity">
    <text evidence="2">Belongs to the ABC transporter superfamily.</text>
</comment>
<gene>
    <name evidence="9" type="ORF">GORHZ_180_00340</name>
</gene>
<dbReference type="OrthoDB" id="8036461at2"/>
<dbReference type="InterPro" id="IPR027417">
    <property type="entry name" value="P-loop_NTPase"/>
</dbReference>
<dbReference type="Gene3D" id="3.40.50.300">
    <property type="entry name" value="P-loop containing nucleotide triphosphate hydrolases"/>
    <property type="match status" value="2"/>
</dbReference>
<dbReference type="GO" id="GO:0015833">
    <property type="term" value="P:peptide transport"/>
    <property type="evidence" value="ECO:0007669"/>
    <property type="project" value="InterPro"/>
</dbReference>
<dbReference type="AlphaFoldDB" id="K6VZY4"/>